<organism evidence="7 8">
    <name type="scientific">Diaminobutyricimonas aerilata</name>
    <dbReference type="NCBI Taxonomy" id="1162967"/>
    <lineage>
        <taxon>Bacteria</taxon>
        <taxon>Bacillati</taxon>
        <taxon>Actinomycetota</taxon>
        <taxon>Actinomycetes</taxon>
        <taxon>Micrococcales</taxon>
        <taxon>Microbacteriaceae</taxon>
        <taxon>Diaminobutyricimonas</taxon>
    </lineage>
</organism>
<sequence length="334" mass="34829">MRAGVIGAGAVGGALAALLHRGGHEVHVTARGEHLATLRESGLHLTGAWGEHRAAVSAAETLPAGVQFVIAATKAQDAPAAIRANAPVLKGIPLVVVQNGLGGVDAARSAAPDADVIGGLAVFAASHLRPGEVEVTAAGPLYLGGGVGEHDVPARFAASVLSPLLPVEVVADFTGAQWSKLVVNQVNALPAITGMSVQEVVAHSGLRRVMTDSMRENVRVGLTRGIEFGPLQGLTHRRLRLFAALPLSIGQLLPRLMARRMGAVPNPGSTLQSIRRGQPSEIDHLNGAVVRASERTNQTARVNRLLVELVHEVERTGRFLTPDEVLERVAAPGR</sequence>
<dbReference type="InterPro" id="IPR008927">
    <property type="entry name" value="6-PGluconate_DH-like_C_sf"/>
</dbReference>
<dbReference type="Proteomes" id="UP000228758">
    <property type="component" value="Unassembled WGS sequence"/>
</dbReference>
<dbReference type="EMBL" id="PGFF01000001">
    <property type="protein sequence ID" value="PJJ72670.1"/>
    <property type="molecule type" value="Genomic_DNA"/>
</dbReference>
<comment type="pathway">
    <text evidence="4">Cofactor biosynthesis; (R)-pantothenate biosynthesis; (R)-pantoate from 3-methyl-2-oxobutanoate: step 2/2.</text>
</comment>
<comment type="caution">
    <text evidence="7">The sequence shown here is derived from an EMBL/GenBank/DDBJ whole genome shotgun (WGS) entry which is preliminary data.</text>
</comment>
<evidence type="ECO:0000313" key="7">
    <source>
        <dbReference type="EMBL" id="PJJ72670.1"/>
    </source>
</evidence>
<dbReference type="AlphaFoldDB" id="A0A2M9CLA0"/>
<feature type="domain" description="Ketopantoate reductase N-terminal" evidence="5">
    <location>
        <begin position="4"/>
        <end position="144"/>
    </location>
</feature>
<accession>A0A2M9CLA0</accession>
<keyword evidence="3 4" id="KW-0560">Oxidoreductase</keyword>
<evidence type="ECO:0000256" key="1">
    <source>
        <dbReference type="ARBA" id="ARBA00007870"/>
    </source>
</evidence>
<comment type="similarity">
    <text evidence="1 4">Belongs to the ketopantoate reductase family.</text>
</comment>
<evidence type="ECO:0000313" key="8">
    <source>
        <dbReference type="Proteomes" id="UP000228758"/>
    </source>
</evidence>
<dbReference type="InterPro" id="IPR013328">
    <property type="entry name" value="6PGD_dom2"/>
</dbReference>
<gene>
    <name evidence="7" type="ORF">CLV46_2244</name>
</gene>
<dbReference type="InterPro" id="IPR051402">
    <property type="entry name" value="KPR-Related"/>
</dbReference>
<dbReference type="InterPro" id="IPR003710">
    <property type="entry name" value="ApbA"/>
</dbReference>
<evidence type="ECO:0000259" key="5">
    <source>
        <dbReference type="Pfam" id="PF02558"/>
    </source>
</evidence>
<feature type="domain" description="Ketopantoate reductase C-terminal" evidence="6">
    <location>
        <begin position="172"/>
        <end position="314"/>
    </location>
</feature>
<reference evidence="7 8" key="1">
    <citation type="submission" date="2017-11" db="EMBL/GenBank/DDBJ databases">
        <title>Genomic Encyclopedia of Archaeal and Bacterial Type Strains, Phase II (KMG-II): From Individual Species to Whole Genera.</title>
        <authorList>
            <person name="Goeker M."/>
        </authorList>
    </citation>
    <scope>NUCLEOTIDE SEQUENCE [LARGE SCALE GENOMIC DNA]</scope>
    <source>
        <strain evidence="7 8">DSM 27393</strain>
    </source>
</reference>
<dbReference type="GO" id="GO:0005737">
    <property type="term" value="C:cytoplasm"/>
    <property type="evidence" value="ECO:0007669"/>
    <property type="project" value="TreeGrafter"/>
</dbReference>
<dbReference type="PANTHER" id="PTHR21708:SF26">
    <property type="entry name" value="2-DEHYDROPANTOATE 2-REDUCTASE"/>
    <property type="match status" value="1"/>
</dbReference>
<evidence type="ECO:0000259" key="6">
    <source>
        <dbReference type="Pfam" id="PF08546"/>
    </source>
</evidence>
<dbReference type="Gene3D" id="3.40.50.720">
    <property type="entry name" value="NAD(P)-binding Rossmann-like Domain"/>
    <property type="match status" value="1"/>
</dbReference>
<evidence type="ECO:0000256" key="2">
    <source>
        <dbReference type="ARBA" id="ARBA00022857"/>
    </source>
</evidence>
<dbReference type="UniPathway" id="UPA00028">
    <property type="reaction ID" value="UER00004"/>
</dbReference>
<comment type="function">
    <text evidence="4">Catalyzes the NADPH-dependent reduction of ketopantoate into pantoic acid.</text>
</comment>
<dbReference type="EC" id="1.1.1.169" evidence="4"/>
<evidence type="ECO:0000256" key="3">
    <source>
        <dbReference type="ARBA" id="ARBA00023002"/>
    </source>
</evidence>
<dbReference type="Pfam" id="PF08546">
    <property type="entry name" value="ApbA_C"/>
    <property type="match status" value="1"/>
</dbReference>
<keyword evidence="2 4" id="KW-0521">NADP</keyword>
<dbReference type="Gene3D" id="1.10.1040.10">
    <property type="entry name" value="N-(1-d-carboxylethyl)-l-norvaline Dehydrogenase, domain 2"/>
    <property type="match status" value="1"/>
</dbReference>
<dbReference type="PANTHER" id="PTHR21708">
    <property type="entry name" value="PROBABLE 2-DEHYDROPANTOATE 2-REDUCTASE"/>
    <property type="match status" value="1"/>
</dbReference>
<evidence type="ECO:0000256" key="4">
    <source>
        <dbReference type="RuleBase" id="RU362068"/>
    </source>
</evidence>
<name>A0A2M9CLA0_9MICO</name>
<dbReference type="SUPFAM" id="SSF48179">
    <property type="entry name" value="6-phosphogluconate dehydrogenase C-terminal domain-like"/>
    <property type="match status" value="1"/>
</dbReference>
<proteinExistence type="inferred from homology"/>
<dbReference type="InterPro" id="IPR013332">
    <property type="entry name" value="KPR_N"/>
</dbReference>
<dbReference type="RefSeq" id="WP_100364834.1">
    <property type="nucleotide sequence ID" value="NZ_PGFF01000001.1"/>
</dbReference>
<keyword evidence="8" id="KW-1185">Reference proteome</keyword>
<dbReference type="NCBIfam" id="TIGR00745">
    <property type="entry name" value="apbA_panE"/>
    <property type="match status" value="1"/>
</dbReference>
<dbReference type="GO" id="GO:0015940">
    <property type="term" value="P:pantothenate biosynthetic process"/>
    <property type="evidence" value="ECO:0007669"/>
    <property type="project" value="UniProtKB-UniPathway"/>
</dbReference>
<dbReference type="SUPFAM" id="SSF51735">
    <property type="entry name" value="NAD(P)-binding Rossmann-fold domains"/>
    <property type="match status" value="1"/>
</dbReference>
<dbReference type="Pfam" id="PF02558">
    <property type="entry name" value="ApbA"/>
    <property type="match status" value="1"/>
</dbReference>
<dbReference type="InterPro" id="IPR036291">
    <property type="entry name" value="NAD(P)-bd_dom_sf"/>
</dbReference>
<dbReference type="OrthoDB" id="9796561at2"/>
<comment type="catalytic activity">
    <reaction evidence="4">
        <text>(R)-pantoate + NADP(+) = 2-dehydropantoate + NADPH + H(+)</text>
        <dbReference type="Rhea" id="RHEA:16233"/>
        <dbReference type="ChEBI" id="CHEBI:11561"/>
        <dbReference type="ChEBI" id="CHEBI:15378"/>
        <dbReference type="ChEBI" id="CHEBI:15980"/>
        <dbReference type="ChEBI" id="CHEBI:57783"/>
        <dbReference type="ChEBI" id="CHEBI:58349"/>
        <dbReference type="EC" id="1.1.1.169"/>
    </reaction>
</comment>
<dbReference type="GO" id="GO:0008677">
    <property type="term" value="F:2-dehydropantoate 2-reductase activity"/>
    <property type="evidence" value="ECO:0007669"/>
    <property type="project" value="UniProtKB-EC"/>
</dbReference>
<dbReference type="InterPro" id="IPR013752">
    <property type="entry name" value="KPA_reductase"/>
</dbReference>
<protein>
    <recommendedName>
        <fullName evidence="4">2-dehydropantoate 2-reductase</fullName>
        <ecNumber evidence="4">1.1.1.169</ecNumber>
    </recommendedName>
    <alternativeName>
        <fullName evidence="4">Ketopantoate reductase</fullName>
    </alternativeName>
</protein>
<keyword evidence="4" id="KW-0566">Pantothenate biosynthesis</keyword>